<dbReference type="AlphaFoldDB" id="A0A9W8G8E3"/>
<dbReference type="Proteomes" id="UP001151518">
    <property type="component" value="Unassembled WGS sequence"/>
</dbReference>
<feature type="compositionally biased region" description="Low complexity" evidence="1">
    <location>
        <begin position="501"/>
        <end position="522"/>
    </location>
</feature>
<evidence type="ECO:0000313" key="2">
    <source>
        <dbReference type="EMBL" id="KAJ2676486.1"/>
    </source>
</evidence>
<proteinExistence type="predicted"/>
<feature type="compositionally biased region" description="Basic residues" evidence="1">
    <location>
        <begin position="481"/>
        <end position="500"/>
    </location>
</feature>
<feature type="region of interest" description="Disordered" evidence="1">
    <location>
        <begin position="473"/>
        <end position="618"/>
    </location>
</feature>
<accession>A0A9W8G8E3</accession>
<reference evidence="2" key="1">
    <citation type="submission" date="2022-07" db="EMBL/GenBank/DDBJ databases">
        <title>Phylogenomic reconstructions and comparative analyses of Kickxellomycotina fungi.</title>
        <authorList>
            <person name="Reynolds N.K."/>
            <person name="Stajich J.E."/>
            <person name="Barry K."/>
            <person name="Grigoriev I.V."/>
            <person name="Crous P."/>
            <person name="Smith M.E."/>
        </authorList>
    </citation>
    <scope>NUCLEOTIDE SEQUENCE</scope>
    <source>
        <strain evidence="2">NRRL 3115</strain>
    </source>
</reference>
<name>A0A9W8G8E3_9FUNG</name>
<organism evidence="2 3">
    <name type="scientific">Coemansia spiralis</name>
    <dbReference type="NCBI Taxonomy" id="417178"/>
    <lineage>
        <taxon>Eukaryota</taxon>
        <taxon>Fungi</taxon>
        <taxon>Fungi incertae sedis</taxon>
        <taxon>Zoopagomycota</taxon>
        <taxon>Kickxellomycotina</taxon>
        <taxon>Kickxellomycetes</taxon>
        <taxon>Kickxellales</taxon>
        <taxon>Kickxellaceae</taxon>
        <taxon>Coemansia</taxon>
    </lineage>
</organism>
<feature type="compositionally biased region" description="Polar residues" evidence="1">
    <location>
        <begin position="586"/>
        <end position="599"/>
    </location>
</feature>
<sequence length="618" mass="70030">MLPPYSTEPYKALEQQQQPEPFIGNSFSRTPRAQWTMELDYCFVHTLAQYTICNETEGLVLKNKYIDSMIIQYVESALKSNTDLHDLEMDLAVRFPNKKKEHRSLDALQLLVELKRSTPSYSYQQLNHKHINMWTRSIVPFRHLFESGSLFKGKTIFHKDSKRFVKVIMEVLSFSIYRGYSAPLTSIFAKKAGQGSKLLEQWLNAMFEIHGINMMGFMYKCAIKLSRTFIEAKPMDRRVQSDSAVMTEERPHAKILLATLKEYLAQITEYESLDSMIDSQPAGYIDPLTNQAVNGPASADTQFLSTPMSLASPPLAALSSSHARSTNNNLSAYSVISQRPDAPYFGSSNHSNSSSPDRPVHRHQQPLPPIQHQTVMQKQPGQPGRNIYAHAASNRNIHSAPYTSGRSAQTSQLPAPLSRPLSPNTLSAPVQRLSAYPSTSWQASYHAVQPRKSLSPRSAHGTDCLAHHAYYRRDSQEQHQHQRQHQHQHQHQYQHQHQQQRHMQQQQQQRFQPYRHYQAPPTMHHPPMEPTSLPSLNPAVGSSQGYSRPNAPTPLQIKNDASLSFILSRPSAEPKRTEDEPERSTPHASVSGRTLTSSEEIPASRQLPAPAIIDNVFE</sequence>
<evidence type="ECO:0000256" key="1">
    <source>
        <dbReference type="SAM" id="MobiDB-lite"/>
    </source>
</evidence>
<feature type="region of interest" description="Disordered" evidence="1">
    <location>
        <begin position="398"/>
        <end position="426"/>
    </location>
</feature>
<dbReference type="EMBL" id="JANBTW010000039">
    <property type="protein sequence ID" value="KAJ2676486.1"/>
    <property type="molecule type" value="Genomic_DNA"/>
</dbReference>
<dbReference type="OrthoDB" id="5549401at2759"/>
<gene>
    <name evidence="2" type="ORF">GGI25_003521</name>
</gene>
<feature type="compositionally biased region" description="Polar residues" evidence="1">
    <location>
        <begin position="532"/>
        <end position="547"/>
    </location>
</feature>
<protein>
    <submittedName>
        <fullName evidence="2">Uncharacterized protein</fullName>
    </submittedName>
</protein>
<feature type="compositionally biased region" description="Basic and acidic residues" evidence="1">
    <location>
        <begin position="572"/>
        <end position="585"/>
    </location>
</feature>
<feature type="region of interest" description="Disordered" evidence="1">
    <location>
        <begin position="341"/>
        <end position="365"/>
    </location>
</feature>
<evidence type="ECO:0000313" key="3">
    <source>
        <dbReference type="Proteomes" id="UP001151518"/>
    </source>
</evidence>
<feature type="compositionally biased region" description="Polar residues" evidence="1">
    <location>
        <begin position="398"/>
        <end position="413"/>
    </location>
</feature>
<comment type="caution">
    <text evidence="2">The sequence shown here is derived from an EMBL/GenBank/DDBJ whole genome shotgun (WGS) entry which is preliminary data.</text>
</comment>